<comment type="caution">
    <text evidence="2">The sequence shown here is derived from an EMBL/GenBank/DDBJ whole genome shotgun (WGS) entry which is preliminary data.</text>
</comment>
<dbReference type="SUPFAM" id="SSF55729">
    <property type="entry name" value="Acyl-CoA N-acyltransferases (Nat)"/>
    <property type="match status" value="1"/>
</dbReference>
<dbReference type="CDD" id="cd04301">
    <property type="entry name" value="NAT_SF"/>
    <property type="match status" value="1"/>
</dbReference>
<protein>
    <submittedName>
        <fullName evidence="2">GNAT family N-acetyltransferase</fullName>
    </submittedName>
</protein>
<evidence type="ECO:0000259" key="1">
    <source>
        <dbReference type="PROSITE" id="PS51186"/>
    </source>
</evidence>
<dbReference type="EMBL" id="BAAACI010000006">
    <property type="protein sequence ID" value="GAA0773346.1"/>
    <property type="molecule type" value="Genomic_DNA"/>
</dbReference>
<dbReference type="Gene3D" id="3.40.630.30">
    <property type="match status" value="1"/>
</dbReference>
<feature type="domain" description="N-acetyltransferase" evidence="1">
    <location>
        <begin position="9"/>
        <end position="150"/>
    </location>
</feature>
<sequence length="292" mass="34565">MNTQVTIVGNFLDKEQYRKSFNNLAYKTFGLDFEDWYKKGYLKSGYIPYAIIDEDQVVSNISINKFEFVIEGELKKAIQIGTVMTDENFRNRGLCAILMKYVIDKYEKNYDLIYLFANNTVLDFYPKFGFERTLEKTYIIDGKYINKKISTIEKLDISNENHKELINILTANRFPTSKKLGAINDKWPLLVYCLYEFKDDLYYIPERDTIIILRREEETLHIYDIISNKLIEVDCLIESIFKEEEKVQFHFIPNTHKYKPIEGTLKNDDEALFILKGKNLLKEWLFPITSCT</sequence>
<dbReference type="Pfam" id="PF13527">
    <property type="entry name" value="Acetyltransf_9"/>
    <property type="match status" value="1"/>
</dbReference>
<evidence type="ECO:0000313" key="3">
    <source>
        <dbReference type="Proteomes" id="UP001501047"/>
    </source>
</evidence>
<accession>A0ABP3VZ91</accession>
<name>A0ABP3VZ91_CLOSU</name>
<proteinExistence type="predicted"/>
<dbReference type="InterPro" id="IPR016181">
    <property type="entry name" value="Acyl_CoA_acyltransferase"/>
</dbReference>
<evidence type="ECO:0000313" key="2">
    <source>
        <dbReference type="EMBL" id="GAA0773346.1"/>
    </source>
</evidence>
<keyword evidence="3" id="KW-1185">Reference proteome</keyword>
<reference evidence="3" key="1">
    <citation type="journal article" date="2019" name="Int. J. Syst. Evol. Microbiol.">
        <title>The Global Catalogue of Microorganisms (GCM) 10K type strain sequencing project: providing services to taxonomists for standard genome sequencing and annotation.</title>
        <authorList>
            <consortium name="The Broad Institute Genomics Platform"/>
            <consortium name="The Broad Institute Genome Sequencing Center for Infectious Disease"/>
            <person name="Wu L."/>
            <person name="Ma J."/>
        </authorList>
    </citation>
    <scope>NUCLEOTIDE SEQUENCE [LARGE SCALE GENOMIC DNA]</scope>
    <source>
        <strain evidence="3">JCM 1417</strain>
    </source>
</reference>
<dbReference type="RefSeq" id="WP_343826295.1">
    <property type="nucleotide sequence ID" value="NZ_BAAACI010000006.1"/>
</dbReference>
<gene>
    <name evidence="2" type="ORF">GCM10008908_21400</name>
</gene>
<organism evidence="2 3">
    <name type="scientific">Clostridium subterminale</name>
    <dbReference type="NCBI Taxonomy" id="1550"/>
    <lineage>
        <taxon>Bacteria</taxon>
        <taxon>Bacillati</taxon>
        <taxon>Bacillota</taxon>
        <taxon>Clostridia</taxon>
        <taxon>Eubacteriales</taxon>
        <taxon>Clostridiaceae</taxon>
        <taxon>Clostridium</taxon>
    </lineage>
</organism>
<dbReference type="PROSITE" id="PS51186">
    <property type="entry name" value="GNAT"/>
    <property type="match status" value="1"/>
</dbReference>
<dbReference type="InterPro" id="IPR000182">
    <property type="entry name" value="GNAT_dom"/>
</dbReference>
<dbReference type="Proteomes" id="UP001501047">
    <property type="component" value="Unassembled WGS sequence"/>
</dbReference>